<accession>A0A919JEQ2</accession>
<organism evidence="2 3">
    <name type="scientific">Actinoplanes nipponensis</name>
    <dbReference type="NCBI Taxonomy" id="135950"/>
    <lineage>
        <taxon>Bacteria</taxon>
        <taxon>Bacillati</taxon>
        <taxon>Actinomycetota</taxon>
        <taxon>Actinomycetes</taxon>
        <taxon>Micromonosporales</taxon>
        <taxon>Micromonosporaceae</taxon>
        <taxon>Actinoplanes</taxon>
    </lineage>
</organism>
<dbReference type="AlphaFoldDB" id="A0A919JEQ2"/>
<reference evidence="2" key="1">
    <citation type="submission" date="2021-01" db="EMBL/GenBank/DDBJ databases">
        <title>Whole genome shotgun sequence of Actinoplanes nipponensis NBRC 14063.</title>
        <authorList>
            <person name="Komaki H."/>
            <person name="Tamura T."/>
        </authorList>
    </citation>
    <scope>NUCLEOTIDE SEQUENCE</scope>
    <source>
        <strain evidence="2">NBRC 14063</strain>
    </source>
</reference>
<feature type="compositionally biased region" description="Low complexity" evidence="1">
    <location>
        <begin position="1"/>
        <end position="13"/>
    </location>
</feature>
<dbReference type="Proteomes" id="UP000647172">
    <property type="component" value="Unassembled WGS sequence"/>
</dbReference>
<sequence>MTTFTTSSVTRITAEPPSTRNERTYVLAPSPSVVTVQPSSVVVVLSAAVVVRAGDGAADVRVGSVVRLDVRVVVALGSGSGSGSAVGVVLGGGAGAGAASPESRSWSTETSELSSGVAVRSTGSMATEASATLETVAAHQPSTGAIRGDRTGP</sequence>
<comment type="caution">
    <text evidence="2">The sequence shown here is derived from an EMBL/GenBank/DDBJ whole genome shotgun (WGS) entry which is preliminary data.</text>
</comment>
<evidence type="ECO:0000313" key="3">
    <source>
        <dbReference type="Proteomes" id="UP000647172"/>
    </source>
</evidence>
<protein>
    <submittedName>
        <fullName evidence="2">Uncharacterized protein</fullName>
    </submittedName>
</protein>
<dbReference type="EMBL" id="BOMQ01000032">
    <property type="protein sequence ID" value="GIE49333.1"/>
    <property type="molecule type" value="Genomic_DNA"/>
</dbReference>
<proteinExistence type="predicted"/>
<feature type="region of interest" description="Disordered" evidence="1">
    <location>
        <begin position="93"/>
        <end position="128"/>
    </location>
</feature>
<gene>
    <name evidence="2" type="ORF">Ani05nite_28670</name>
</gene>
<feature type="region of interest" description="Disordered" evidence="1">
    <location>
        <begin position="1"/>
        <end position="20"/>
    </location>
</feature>
<name>A0A919JEQ2_9ACTN</name>
<evidence type="ECO:0000256" key="1">
    <source>
        <dbReference type="SAM" id="MobiDB-lite"/>
    </source>
</evidence>
<feature type="compositionally biased region" description="Polar residues" evidence="1">
    <location>
        <begin position="102"/>
        <end position="114"/>
    </location>
</feature>
<keyword evidence="3" id="KW-1185">Reference proteome</keyword>
<evidence type="ECO:0000313" key="2">
    <source>
        <dbReference type="EMBL" id="GIE49333.1"/>
    </source>
</evidence>